<dbReference type="EMBL" id="QGUI02000045">
    <property type="protein sequence ID" value="MFO7191719.1"/>
    <property type="molecule type" value="Genomic_DNA"/>
</dbReference>
<reference evidence="2" key="1">
    <citation type="submission" date="2018-05" db="EMBL/GenBank/DDBJ databases">
        <authorList>
            <person name="Moura L."/>
            <person name="Setubal J.C."/>
        </authorList>
    </citation>
    <scope>NUCLEOTIDE SEQUENCE</scope>
    <source>
        <strain evidence="2">ZC4RG45</strain>
    </source>
</reference>
<evidence type="ECO:0000313" key="2">
    <source>
        <dbReference type="EMBL" id="MFO7191719.1"/>
    </source>
</evidence>
<reference evidence="2 4" key="3">
    <citation type="journal article" date="2021" name="BMC Genomics">
        <title>Genome-resolved metagenome and metatranscriptome analyses of thermophilic composting reveal key bacterial players and their metabolic interactions.</title>
        <authorList>
            <person name="Braga L.P.P."/>
            <person name="Pereira R.V."/>
            <person name="Martins L.F."/>
            <person name="Moura L.M.S."/>
            <person name="Sanchez F.B."/>
            <person name="Patane J.S.L."/>
            <person name="da Silva A.M."/>
            <person name="Setubal J.C."/>
        </authorList>
    </citation>
    <scope>NUCLEOTIDE SEQUENCE [LARGE SCALE GENOMIC DNA]</scope>
    <source>
        <strain evidence="2">ZC4RG45</strain>
    </source>
</reference>
<feature type="region of interest" description="Disordered" evidence="1">
    <location>
        <begin position="1"/>
        <end position="23"/>
    </location>
</feature>
<name>A0A2W4JD26_9PSEU</name>
<dbReference type="EMBL" id="QGUI01000395">
    <property type="protein sequence ID" value="PZM96341.1"/>
    <property type="molecule type" value="Genomic_DNA"/>
</dbReference>
<reference evidence="2" key="4">
    <citation type="submission" date="2023-08" db="EMBL/GenBank/DDBJ databases">
        <authorList>
            <person name="Guima S.E.S."/>
            <person name="Martins L.F."/>
            <person name="Silva A.M."/>
            <person name="Setubal J.C."/>
        </authorList>
    </citation>
    <scope>NUCLEOTIDE SEQUENCE</scope>
    <source>
        <strain evidence="2">ZC4RG45</strain>
    </source>
</reference>
<protein>
    <submittedName>
        <fullName evidence="3">DUF3618 domain-containing protein</fullName>
    </submittedName>
</protein>
<dbReference type="AlphaFoldDB" id="A0A2W4JD26"/>
<feature type="region of interest" description="Disordered" evidence="1">
    <location>
        <begin position="50"/>
        <end position="81"/>
    </location>
</feature>
<evidence type="ECO:0000313" key="3">
    <source>
        <dbReference type="EMBL" id="PZM96341.1"/>
    </source>
</evidence>
<feature type="compositionally biased region" description="Polar residues" evidence="1">
    <location>
        <begin position="56"/>
        <end position="69"/>
    </location>
</feature>
<gene>
    <name evidence="2" type="ORF">DIU77_005705</name>
    <name evidence="3" type="ORF">DIU77_10915</name>
</gene>
<dbReference type="InterPro" id="IPR022062">
    <property type="entry name" value="DUF3618"/>
</dbReference>
<organism evidence="3">
    <name type="scientific">Thermocrispum agreste</name>
    <dbReference type="NCBI Taxonomy" id="37925"/>
    <lineage>
        <taxon>Bacteria</taxon>
        <taxon>Bacillati</taxon>
        <taxon>Actinomycetota</taxon>
        <taxon>Actinomycetes</taxon>
        <taxon>Pseudonocardiales</taxon>
        <taxon>Pseudonocardiaceae</taxon>
        <taxon>Thermocrispum</taxon>
    </lineage>
</organism>
<evidence type="ECO:0000313" key="4">
    <source>
        <dbReference type="Proteomes" id="UP000249324"/>
    </source>
</evidence>
<dbReference type="Proteomes" id="UP000249324">
    <property type="component" value="Unassembled WGS sequence"/>
</dbReference>
<dbReference type="Pfam" id="PF12277">
    <property type="entry name" value="DUF3618"/>
    <property type="match status" value="1"/>
</dbReference>
<accession>A0A2W4JD26</accession>
<proteinExistence type="predicted"/>
<reference evidence="3" key="2">
    <citation type="submission" date="2018-05" db="EMBL/GenBank/DDBJ databases">
        <authorList>
            <person name="Lanie J.A."/>
            <person name="Ng W.-L."/>
            <person name="Kazmierczak K.M."/>
            <person name="Andrzejewski T.M."/>
            <person name="Davidsen T.M."/>
            <person name="Wayne K.J."/>
            <person name="Tettelin H."/>
            <person name="Glass J.I."/>
            <person name="Rusch D."/>
            <person name="Podicherti R."/>
            <person name="Tsui H.-C.T."/>
            <person name="Winkler M.E."/>
        </authorList>
    </citation>
    <scope>NUCLEOTIDE SEQUENCE</scope>
    <source>
        <strain evidence="3">ZC4RG45</strain>
    </source>
</reference>
<evidence type="ECO:0000256" key="1">
    <source>
        <dbReference type="SAM" id="MobiDB-lite"/>
    </source>
</evidence>
<dbReference type="STRING" id="1111738.GCA_000427905_03498"/>
<sequence>MNGAHRKPDGAAAAKPTTAELKEDIERTRADLADTVEALAYKADIPSRMKDRARATSATVKQRTSQMTEQAMAKLPPPAREKAEHAVAAARSNPKQMAVVLGMLLTLWVMLRRVAKRKAADE</sequence>
<comment type="caution">
    <text evidence="3">The sequence shown here is derived from an EMBL/GenBank/DDBJ whole genome shotgun (WGS) entry which is preliminary data.</text>
</comment>